<feature type="compositionally biased region" description="Polar residues" evidence="1">
    <location>
        <begin position="35"/>
        <end position="44"/>
    </location>
</feature>
<feature type="chain" id="PRO_5045532774" evidence="2">
    <location>
        <begin position="23"/>
        <end position="185"/>
    </location>
</feature>
<evidence type="ECO:0000256" key="1">
    <source>
        <dbReference type="SAM" id="MobiDB-lite"/>
    </source>
</evidence>
<protein>
    <submittedName>
        <fullName evidence="3">Uncharacterized protein</fullName>
    </submittedName>
</protein>
<organism evidence="3 4">
    <name type="scientific">Nocardioides eburneus</name>
    <dbReference type="NCBI Taxonomy" id="3231482"/>
    <lineage>
        <taxon>Bacteria</taxon>
        <taxon>Bacillati</taxon>
        <taxon>Actinomycetota</taxon>
        <taxon>Actinomycetes</taxon>
        <taxon>Propionibacteriales</taxon>
        <taxon>Nocardioidaceae</taxon>
        <taxon>Nocardioides</taxon>
    </lineage>
</organism>
<comment type="caution">
    <text evidence="3">The sequence shown here is derived from an EMBL/GenBank/DDBJ whole genome shotgun (WGS) entry which is preliminary data.</text>
</comment>
<evidence type="ECO:0000313" key="4">
    <source>
        <dbReference type="Proteomes" id="UP001556631"/>
    </source>
</evidence>
<feature type="signal peptide" evidence="2">
    <location>
        <begin position="1"/>
        <end position="22"/>
    </location>
</feature>
<keyword evidence="4" id="KW-1185">Reference proteome</keyword>
<keyword evidence="2" id="KW-0732">Signal</keyword>
<sequence length="185" mass="19395">MRLATVVISAVLAFMFIPVADAVTAKPGKNGYMASGQQKINDTGTPGGGRDTSSAGIVSVHHQGSYRQKSVCAVGGLSVCGEAQRCENGQVMQQSWYETAEGPEDRRIWCPGMASAQPPGAKAPTLTPGRILEAFKTIELPAAPLVIQPPKGRTLVNLESTRLPIPPGSGALSCARERLGSRARV</sequence>
<accession>A0ABV3SVD3</accession>
<gene>
    <name evidence="3" type="ORF">AB3X52_04570</name>
</gene>
<reference evidence="3 4" key="1">
    <citation type="submission" date="2024-07" db="EMBL/GenBank/DDBJ databases">
        <authorList>
            <person name="Lee S."/>
            <person name="Kang M."/>
        </authorList>
    </citation>
    <scope>NUCLEOTIDE SEQUENCE [LARGE SCALE GENOMIC DNA]</scope>
    <source>
        <strain evidence="3 4">DS6</strain>
    </source>
</reference>
<evidence type="ECO:0000313" key="3">
    <source>
        <dbReference type="EMBL" id="MEX0426886.1"/>
    </source>
</evidence>
<feature type="region of interest" description="Disordered" evidence="1">
    <location>
        <begin position="30"/>
        <end position="51"/>
    </location>
</feature>
<dbReference type="RefSeq" id="WP_367991729.1">
    <property type="nucleotide sequence ID" value="NZ_JBFPJR010000005.1"/>
</dbReference>
<name>A0ABV3SVD3_9ACTN</name>
<dbReference type="Proteomes" id="UP001556631">
    <property type="component" value="Unassembled WGS sequence"/>
</dbReference>
<dbReference type="EMBL" id="JBFPJR010000005">
    <property type="protein sequence ID" value="MEX0426886.1"/>
    <property type="molecule type" value="Genomic_DNA"/>
</dbReference>
<evidence type="ECO:0000256" key="2">
    <source>
        <dbReference type="SAM" id="SignalP"/>
    </source>
</evidence>
<proteinExistence type="predicted"/>